<keyword evidence="3" id="KW-1185">Reference proteome</keyword>
<sequence>MLATGRARMFKQSLRRSGLWRWGLGARVQEEPAHPTHMGGELAGLGASLGQQQGLSLRVTSSSLRCVLDARRSTMDAGRGATEGLYATARGANERPKERCGGLVSSPPAGGGEWARRTTFLRGWAMALLGQHEQGASAATATNGAREDSMSANGGASGASGADRDAKQQRRVARQAVGGGCCIEGCMETVALSSWLRWLTIRRRRRRRQQRCRGLTIQIAAAGAHMRRRRRGRSRGIVASMTTLGWRWGPSGCWEKAHYRERSIPLLQLTTTTTAAAVSASAVATIRSAVARMVHGSVHGREAARVLLWAPLVVCSCSWSSPAPQYSLGDPSGADA</sequence>
<evidence type="ECO:0000256" key="1">
    <source>
        <dbReference type="SAM" id="MobiDB-lite"/>
    </source>
</evidence>
<protein>
    <submittedName>
        <fullName evidence="2">Uncharacterized protein</fullName>
    </submittedName>
</protein>
<evidence type="ECO:0000313" key="3">
    <source>
        <dbReference type="Proteomes" id="UP000800093"/>
    </source>
</evidence>
<evidence type="ECO:0000313" key="2">
    <source>
        <dbReference type="EMBL" id="KAF2262365.1"/>
    </source>
</evidence>
<reference evidence="3" key="1">
    <citation type="journal article" date="2020" name="Stud. Mycol.">
        <title>101 Dothideomycetes genomes: A test case for predicting lifestyles and emergence of pathogens.</title>
        <authorList>
            <person name="Haridas S."/>
            <person name="Albert R."/>
            <person name="Binder M."/>
            <person name="Bloem J."/>
            <person name="LaButti K."/>
            <person name="Salamov A."/>
            <person name="Andreopoulos B."/>
            <person name="Baker S."/>
            <person name="Barry K."/>
            <person name="Bills G."/>
            <person name="Bluhm B."/>
            <person name="Cannon C."/>
            <person name="Castanera R."/>
            <person name="Culley D."/>
            <person name="Daum C."/>
            <person name="Ezra D."/>
            <person name="Gonzalez J."/>
            <person name="Henrissat B."/>
            <person name="Kuo A."/>
            <person name="Liang C."/>
            <person name="Lipzen A."/>
            <person name="Lutzoni F."/>
            <person name="Magnuson J."/>
            <person name="Mondo S."/>
            <person name="Nolan M."/>
            <person name="Ohm R."/>
            <person name="Pangilinan J."/>
            <person name="Park H.-J."/>
            <person name="Ramirez L."/>
            <person name="Alfaro M."/>
            <person name="Sun H."/>
            <person name="Tritt A."/>
            <person name="Yoshinaga Y."/>
            <person name="Zwiers L.-H."/>
            <person name="Turgeon B."/>
            <person name="Goodwin S."/>
            <person name="Spatafora J."/>
            <person name="Crous P."/>
            <person name="Grigoriev I."/>
        </authorList>
    </citation>
    <scope>NUCLEOTIDE SEQUENCE [LARGE SCALE GENOMIC DNA]</scope>
    <source>
        <strain evidence="3">CBS 304.66</strain>
    </source>
</reference>
<comment type="caution">
    <text evidence="2">The sequence shown here is derived from an EMBL/GenBank/DDBJ whole genome shotgun (WGS) entry which is preliminary data.</text>
</comment>
<name>A0A9P4MYC9_9PLEO</name>
<dbReference type="Proteomes" id="UP000800093">
    <property type="component" value="Unassembled WGS sequence"/>
</dbReference>
<gene>
    <name evidence="2" type="ORF">CC78DRAFT_606222</name>
</gene>
<dbReference type="EMBL" id="ML986641">
    <property type="protein sequence ID" value="KAF2262365.1"/>
    <property type="molecule type" value="Genomic_DNA"/>
</dbReference>
<organism evidence="2 3">
    <name type="scientific">Lojkania enalia</name>
    <dbReference type="NCBI Taxonomy" id="147567"/>
    <lineage>
        <taxon>Eukaryota</taxon>
        <taxon>Fungi</taxon>
        <taxon>Dikarya</taxon>
        <taxon>Ascomycota</taxon>
        <taxon>Pezizomycotina</taxon>
        <taxon>Dothideomycetes</taxon>
        <taxon>Pleosporomycetidae</taxon>
        <taxon>Pleosporales</taxon>
        <taxon>Pleosporales incertae sedis</taxon>
        <taxon>Lojkania</taxon>
    </lineage>
</organism>
<accession>A0A9P4MYC9</accession>
<feature type="region of interest" description="Disordered" evidence="1">
    <location>
        <begin position="137"/>
        <end position="167"/>
    </location>
</feature>
<dbReference type="AlphaFoldDB" id="A0A9P4MYC9"/>
<proteinExistence type="predicted"/>